<comment type="caution">
    <text evidence="2">The sequence shown here is derived from an EMBL/GenBank/DDBJ whole genome shotgun (WGS) entry which is preliminary data.</text>
</comment>
<organism evidence="2 3">
    <name type="scientific">Parathielavia hyrcaniae</name>
    <dbReference type="NCBI Taxonomy" id="113614"/>
    <lineage>
        <taxon>Eukaryota</taxon>
        <taxon>Fungi</taxon>
        <taxon>Dikarya</taxon>
        <taxon>Ascomycota</taxon>
        <taxon>Pezizomycotina</taxon>
        <taxon>Sordariomycetes</taxon>
        <taxon>Sordariomycetidae</taxon>
        <taxon>Sordariales</taxon>
        <taxon>Chaetomiaceae</taxon>
        <taxon>Parathielavia</taxon>
    </lineage>
</organism>
<evidence type="ECO:0000313" key="2">
    <source>
        <dbReference type="EMBL" id="KAK4102002.1"/>
    </source>
</evidence>
<reference evidence="2" key="2">
    <citation type="submission" date="2023-05" db="EMBL/GenBank/DDBJ databases">
        <authorList>
            <consortium name="Lawrence Berkeley National Laboratory"/>
            <person name="Steindorff A."/>
            <person name="Hensen N."/>
            <person name="Bonometti L."/>
            <person name="Westerberg I."/>
            <person name="Brannstrom I.O."/>
            <person name="Guillou S."/>
            <person name="Cros-Aarteil S."/>
            <person name="Calhoun S."/>
            <person name="Haridas S."/>
            <person name="Kuo A."/>
            <person name="Mondo S."/>
            <person name="Pangilinan J."/>
            <person name="Riley R."/>
            <person name="Labutti K."/>
            <person name="Andreopoulos B."/>
            <person name="Lipzen A."/>
            <person name="Chen C."/>
            <person name="Yanf M."/>
            <person name="Daum C."/>
            <person name="Ng V."/>
            <person name="Clum A."/>
            <person name="Ohm R."/>
            <person name="Martin F."/>
            <person name="Silar P."/>
            <person name="Natvig D."/>
            <person name="Lalanne C."/>
            <person name="Gautier V."/>
            <person name="Ament-Velasquez S.L."/>
            <person name="Kruys A."/>
            <person name="Hutchinson M.I."/>
            <person name="Powell A.J."/>
            <person name="Barry K."/>
            <person name="Miller A.N."/>
            <person name="Grigoriev I.V."/>
            <person name="Debuchy R."/>
            <person name="Gladieux P."/>
            <person name="Thoren M.H."/>
            <person name="Johannesson H."/>
        </authorList>
    </citation>
    <scope>NUCLEOTIDE SEQUENCE</scope>
    <source>
        <strain evidence="2">CBS 757.83</strain>
    </source>
</reference>
<evidence type="ECO:0000256" key="1">
    <source>
        <dbReference type="SAM" id="MobiDB-lite"/>
    </source>
</evidence>
<sequence length="167" mass="19009">MDRHTWQPASTTCGHCGRIRKPTRIFDPSDPLRTVCLPEEAAATERRAHTALNLAALHARADVRERRRLRSRSRRGPRAGVRAPPPSPAPKSPSPAPEVKREPKVEPPSLTPKVKRESEVKEEPTEEHDIFAGIPFHPRCGELSVEEMKRVDERTSLDEVWGHWEWD</sequence>
<keyword evidence="3" id="KW-1185">Reference proteome</keyword>
<proteinExistence type="predicted"/>
<gene>
    <name evidence="2" type="ORF">N658DRAFT_485842</name>
</gene>
<dbReference type="EMBL" id="MU863633">
    <property type="protein sequence ID" value="KAK4102002.1"/>
    <property type="molecule type" value="Genomic_DNA"/>
</dbReference>
<feature type="compositionally biased region" description="Pro residues" evidence="1">
    <location>
        <begin position="83"/>
        <end position="96"/>
    </location>
</feature>
<accession>A0AAN6Q1R0</accession>
<feature type="region of interest" description="Disordered" evidence="1">
    <location>
        <begin position="59"/>
        <end position="135"/>
    </location>
</feature>
<name>A0AAN6Q1R0_9PEZI</name>
<dbReference type="AlphaFoldDB" id="A0AAN6Q1R0"/>
<feature type="compositionally biased region" description="Basic and acidic residues" evidence="1">
    <location>
        <begin position="114"/>
        <end position="130"/>
    </location>
</feature>
<feature type="compositionally biased region" description="Basic residues" evidence="1">
    <location>
        <begin position="66"/>
        <end position="77"/>
    </location>
</feature>
<reference evidence="2" key="1">
    <citation type="journal article" date="2023" name="Mol. Phylogenet. Evol.">
        <title>Genome-scale phylogeny and comparative genomics of the fungal order Sordariales.</title>
        <authorList>
            <person name="Hensen N."/>
            <person name="Bonometti L."/>
            <person name="Westerberg I."/>
            <person name="Brannstrom I.O."/>
            <person name="Guillou S."/>
            <person name="Cros-Aarteil S."/>
            <person name="Calhoun S."/>
            <person name="Haridas S."/>
            <person name="Kuo A."/>
            <person name="Mondo S."/>
            <person name="Pangilinan J."/>
            <person name="Riley R."/>
            <person name="LaButti K."/>
            <person name="Andreopoulos B."/>
            <person name="Lipzen A."/>
            <person name="Chen C."/>
            <person name="Yan M."/>
            <person name="Daum C."/>
            <person name="Ng V."/>
            <person name="Clum A."/>
            <person name="Steindorff A."/>
            <person name="Ohm R.A."/>
            <person name="Martin F."/>
            <person name="Silar P."/>
            <person name="Natvig D.O."/>
            <person name="Lalanne C."/>
            <person name="Gautier V."/>
            <person name="Ament-Velasquez S.L."/>
            <person name="Kruys A."/>
            <person name="Hutchinson M.I."/>
            <person name="Powell A.J."/>
            <person name="Barry K."/>
            <person name="Miller A.N."/>
            <person name="Grigoriev I.V."/>
            <person name="Debuchy R."/>
            <person name="Gladieux P."/>
            <person name="Hiltunen Thoren M."/>
            <person name="Johannesson H."/>
        </authorList>
    </citation>
    <scope>NUCLEOTIDE SEQUENCE</scope>
    <source>
        <strain evidence="2">CBS 757.83</strain>
    </source>
</reference>
<evidence type="ECO:0000313" key="3">
    <source>
        <dbReference type="Proteomes" id="UP001305647"/>
    </source>
</evidence>
<protein>
    <submittedName>
        <fullName evidence="2">Uncharacterized protein</fullName>
    </submittedName>
</protein>
<dbReference type="Proteomes" id="UP001305647">
    <property type="component" value="Unassembled WGS sequence"/>
</dbReference>